<reference evidence="2" key="1">
    <citation type="submission" date="2016-11" db="UniProtKB">
        <authorList>
            <consortium name="WormBaseParasite"/>
        </authorList>
    </citation>
    <scope>IDENTIFICATION</scope>
</reference>
<dbReference type="WBParaSite" id="L893_g28796.t1">
    <property type="protein sequence ID" value="L893_g28796.t1"/>
    <property type="gene ID" value="L893_g28796"/>
</dbReference>
<dbReference type="Proteomes" id="UP000095287">
    <property type="component" value="Unplaced"/>
</dbReference>
<evidence type="ECO:0000313" key="1">
    <source>
        <dbReference type="Proteomes" id="UP000095287"/>
    </source>
</evidence>
<evidence type="ECO:0000313" key="2">
    <source>
        <dbReference type="WBParaSite" id="L893_g28796.t1"/>
    </source>
</evidence>
<keyword evidence="1" id="KW-1185">Reference proteome</keyword>
<sequence length="296" mass="33520">MVLVWARMALSTCPLTSDLIEDVHRKGIVSFQHLSHYLRRTFGDLMAKDLLKNMYKVNSTSWICELLSEHIEVRRSEGHRIIAIRDPYAGKDSLAAITSPTDVPHTLSMTKLKEFLLATIKRKGYMMFEDLSDYCWNEYGFALNAKNLQPLFGCRQSYKDILESLLEGQLGIIGARKDSSNEDAYTDIYTLYWTGDMDPSEQKKSTKTKATQTNRNMADKLANFLQENGGISVMISEIPGIVARHCWEAFDVEVDYGSLFFASSLVDESNGRLALKFINKLAFIGLTYPPIINEDG</sequence>
<organism evidence="1 2">
    <name type="scientific">Steinernema glaseri</name>
    <dbReference type="NCBI Taxonomy" id="37863"/>
    <lineage>
        <taxon>Eukaryota</taxon>
        <taxon>Metazoa</taxon>
        <taxon>Ecdysozoa</taxon>
        <taxon>Nematoda</taxon>
        <taxon>Chromadorea</taxon>
        <taxon>Rhabditida</taxon>
        <taxon>Tylenchina</taxon>
        <taxon>Panagrolaimomorpha</taxon>
        <taxon>Strongyloidoidea</taxon>
        <taxon>Steinernematidae</taxon>
        <taxon>Steinernema</taxon>
    </lineage>
</organism>
<proteinExistence type="predicted"/>
<protein>
    <submittedName>
        <fullName evidence="2">Aldo_ket_red domain-containing protein</fullName>
    </submittedName>
</protein>
<dbReference type="AlphaFoldDB" id="A0A1I7ZRF2"/>
<accession>A0A1I7ZRF2</accession>
<name>A0A1I7ZRF2_9BILA</name>